<dbReference type="InterPro" id="IPR042104">
    <property type="entry name" value="PKS_dehydratase_sf"/>
</dbReference>
<gene>
    <name evidence="1" type="ORF">VT50_0237420</name>
</gene>
<protein>
    <submittedName>
        <fullName evidence="1">Uncharacterized protein</fullName>
    </submittedName>
</protein>
<dbReference type="Gene3D" id="3.10.129.110">
    <property type="entry name" value="Polyketide synthase dehydratase"/>
    <property type="match status" value="1"/>
</dbReference>
<keyword evidence="2" id="KW-1185">Reference proteome</keyword>
<organism evidence="1 2">
    <name type="scientific">Streptomyces antioxidans</name>
    <dbReference type="NCBI Taxonomy" id="1507734"/>
    <lineage>
        <taxon>Bacteria</taxon>
        <taxon>Bacillati</taxon>
        <taxon>Actinomycetota</taxon>
        <taxon>Actinomycetes</taxon>
        <taxon>Kitasatosporales</taxon>
        <taxon>Streptomycetaceae</taxon>
        <taxon>Streptomyces</taxon>
    </lineage>
</organism>
<accession>A0A1V4CTG1</accession>
<evidence type="ECO:0000313" key="2">
    <source>
        <dbReference type="Proteomes" id="UP000033615"/>
    </source>
</evidence>
<sequence>VEGEGARLPFSWSGVSLHAVGASVLRVRLSAAAAGGGAVSLAVADGAGRAVLSVDSLVLRPVSVEQIQGARGGRQESLYRLDW</sequence>
<evidence type="ECO:0000313" key="1">
    <source>
        <dbReference type="EMBL" id="OPF69169.1"/>
    </source>
</evidence>
<dbReference type="AlphaFoldDB" id="A0A1V4CTG1"/>
<dbReference type="Proteomes" id="UP000033615">
    <property type="component" value="Unassembled WGS sequence"/>
</dbReference>
<feature type="non-terminal residue" evidence="1">
    <location>
        <position position="83"/>
    </location>
</feature>
<name>A0A1V4CTG1_9ACTN</name>
<proteinExistence type="predicted"/>
<dbReference type="EMBL" id="LAKD02000189">
    <property type="protein sequence ID" value="OPF69169.1"/>
    <property type="molecule type" value="Genomic_DNA"/>
</dbReference>
<feature type="non-terminal residue" evidence="1">
    <location>
        <position position="1"/>
    </location>
</feature>
<reference evidence="1" key="1">
    <citation type="submission" date="2016-12" db="EMBL/GenBank/DDBJ databases">
        <title>Genome sequence of Streptomyces antioxidans MUSC 164.</title>
        <authorList>
            <person name="Lee L.-H."/>
            <person name="Ser H.-L."/>
        </authorList>
    </citation>
    <scope>NUCLEOTIDE SEQUENCE [LARGE SCALE GENOMIC DNA]</scope>
    <source>
        <strain evidence="1">MUSC 164</strain>
    </source>
</reference>
<comment type="caution">
    <text evidence="1">The sequence shown here is derived from an EMBL/GenBank/DDBJ whole genome shotgun (WGS) entry which is preliminary data.</text>
</comment>